<dbReference type="PANTHER" id="PTHR46191:SF2">
    <property type="entry name" value="HALOACID DEHALOGENASE-LIKE HYDROLASE DOMAIN-CONTAINING PROTEIN 3"/>
    <property type="match status" value="1"/>
</dbReference>
<dbReference type="Gene3D" id="1.10.150.720">
    <property type="entry name" value="Haloacid dehalogenase-like hydrolase"/>
    <property type="match status" value="1"/>
</dbReference>
<reference evidence="1 3" key="2">
    <citation type="submission" date="2018-11" db="EMBL/GenBank/DDBJ databases">
        <authorList>
            <consortium name="Pathogen Informatics"/>
        </authorList>
    </citation>
    <scope>NUCLEOTIDE SEQUENCE [LARGE SCALE GENOMIC DNA]</scope>
</reference>
<dbReference type="InterPro" id="IPR036412">
    <property type="entry name" value="HAD-like_sf"/>
</dbReference>
<dbReference type="InterPro" id="IPR051828">
    <property type="entry name" value="HAD-like_hydrolase_domain"/>
</dbReference>
<dbReference type="AlphaFoldDB" id="A0A0N4UKS9"/>
<dbReference type="Proteomes" id="UP000274756">
    <property type="component" value="Unassembled WGS sequence"/>
</dbReference>
<evidence type="ECO:0000313" key="1">
    <source>
        <dbReference type="EMBL" id="VDN52392.1"/>
    </source>
</evidence>
<evidence type="ECO:0000313" key="3">
    <source>
        <dbReference type="Proteomes" id="UP000274756"/>
    </source>
</evidence>
<dbReference type="SUPFAM" id="SSF56784">
    <property type="entry name" value="HAD-like"/>
    <property type="match status" value="1"/>
</dbReference>
<protein>
    <submittedName>
        <fullName evidence="4">Haloacid dehalogenase-like hydrolase domain-containing protein 3</fullName>
    </submittedName>
</protein>
<evidence type="ECO:0000313" key="2">
    <source>
        <dbReference type="Proteomes" id="UP000038040"/>
    </source>
</evidence>
<dbReference type="WBParaSite" id="DME_0000835901-mRNA-1">
    <property type="protein sequence ID" value="DME_0000835901-mRNA-1"/>
    <property type="gene ID" value="DME_0000835901"/>
</dbReference>
<dbReference type="EMBL" id="UYYG01000057">
    <property type="protein sequence ID" value="VDN52392.1"/>
    <property type="molecule type" value="Genomic_DNA"/>
</dbReference>
<accession>A0A0N4UKS9</accession>
<dbReference type="InterPro" id="IPR011949">
    <property type="entry name" value="HAD-SF_hydro_IA_REG-2-like"/>
</dbReference>
<dbReference type="NCBIfam" id="TIGR02252">
    <property type="entry name" value="DREG-2"/>
    <property type="match status" value="1"/>
</dbReference>
<organism evidence="2 4">
    <name type="scientific">Dracunculus medinensis</name>
    <name type="common">Guinea worm</name>
    <dbReference type="NCBI Taxonomy" id="318479"/>
    <lineage>
        <taxon>Eukaryota</taxon>
        <taxon>Metazoa</taxon>
        <taxon>Ecdysozoa</taxon>
        <taxon>Nematoda</taxon>
        <taxon>Chromadorea</taxon>
        <taxon>Rhabditida</taxon>
        <taxon>Spirurina</taxon>
        <taxon>Dracunculoidea</taxon>
        <taxon>Dracunculidae</taxon>
        <taxon>Dracunculus</taxon>
    </lineage>
</organism>
<dbReference type="InterPro" id="IPR006439">
    <property type="entry name" value="HAD-SF_hydro_IA"/>
</dbReference>
<gene>
    <name evidence="1" type="ORF">DME_LOCUS2365</name>
</gene>
<evidence type="ECO:0000313" key="4">
    <source>
        <dbReference type="WBParaSite" id="DME_0000835901-mRNA-1"/>
    </source>
</evidence>
<keyword evidence="3" id="KW-1185">Reference proteome</keyword>
<proteinExistence type="predicted"/>
<dbReference type="GO" id="GO:0005634">
    <property type="term" value="C:nucleus"/>
    <property type="evidence" value="ECO:0007669"/>
    <property type="project" value="TreeGrafter"/>
</dbReference>
<dbReference type="InterPro" id="IPR023214">
    <property type="entry name" value="HAD_sf"/>
</dbReference>
<dbReference type="Gene3D" id="3.40.50.1000">
    <property type="entry name" value="HAD superfamily/HAD-like"/>
    <property type="match status" value="1"/>
</dbReference>
<dbReference type="InterPro" id="IPR044924">
    <property type="entry name" value="HAD-SF_hydro_IA_REG-2-like_cap"/>
</dbReference>
<dbReference type="Pfam" id="PF00702">
    <property type="entry name" value="Hydrolase"/>
    <property type="match status" value="1"/>
</dbReference>
<name>A0A0N4UKS9_DRAME</name>
<dbReference type="OrthoDB" id="444127at2759"/>
<dbReference type="NCBIfam" id="TIGR01549">
    <property type="entry name" value="HAD-SF-IA-v1"/>
    <property type="match status" value="1"/>
</dbReference>
<sequence>MSGSKSSGEIYADFGHQYGCENCDSDLLMSAFLHNFKKFSEEKPCYGFAKEGGKKWWIDLIKCTFLEASVKVNRIDEMCQEMYEYFATVTPWTLVDPEIQSHLIQIRKQGVDIAIISNFDSQLRLILDRFQLSPHISSFLLSGEIGIEKPDRRIFDLAAKQFNLPSMKYILHIGDSYDKDYIAAQAAGANALLFMENPIENNDCHIIRSLSELIENKE</sequence>
<dbReference type="PANTHER" id="PTHR46191">
    <property type="match status" value="1"/>
</dbReference>
<dbReference type="Proteomes" id="UP000038040">
    <property type="component" value="Unplaced"/>
</dbReference>
<dbReference type="STRING" id="318479.A0A0N4UKS9"/>
<reference evidence="4" key="1">
    <citation type="submission" date="2017-02" db="UniProtKB">
        <authorList>
            <consortium name="WormBaseParasite"/>
        </authorList>
    </citation>
    <scope>IDENTIFICATION</scope>
</reference>